<protein>
    <submittedName>
        <fullName evidence="2">Uncharacterized protein</fullName>
    </submittedName>
</protein>
<keyword evidence="1" id="KW-0175">Coiled coil</keyword>
<reference evidence="2 3" key="1">
    <citation type="submission" date="2016-10" db="EMBL/GenBank/DDBJ databases">
        <authorList>
            <person name="de Groot N.N."/>
        </authorList>
    </citation>
    <scope>NUCLEOTIDE SEQUENCE [LARGE SCALE GENOMIC DNA]</scope>
    <source>
        <strain evidence="2 3">IBRC-M 10780</strain>
    </source>
</reference>
<dbReference type="RefSeq" id="WP_090869979.1">
    <property type="nucleotide sequence ID" value="NZ_FOHE01000009.1"/>
</dbReference>
<dbReference type="OrthoDB" id="3540923at2"/>
<dbReference type="AlphaFoldDB" id="A0A1I0DTQ1"/>
<organism evidence="2 3">
    <name type="scientific">Oceanobacillus limi</name>
    <dbReference type="NCBI Taxonomy" id="930131"/>
    <lineage>
        <taxon>Bacteria</taxon>
        <taxon>Bacillati</taxon>
        <taxon>Bacillota</taxon>
        <taxon>Bacilli</taxon>
        <taxon>Bacillales</taxon>
        <taxon>Bacillaceae</taxon>
        <taxon>Oceanobacillus</taxon>
    </lineage>
</organism>
<accession>A0A1I0DTQ1</accession>
<evidence type="ECO:0000313" key="3">
    <source>
        <dbReference type="Proteomes" id="UP000198618"/>
    </source>
</evidence>
<feature type="coiled-coil region" evidence="1">
    <location>
        <begin position="2"/>
        <end position="111"/>
    </location>
</feature>
<evidence type="ECO:0000313" key="2">
    <source>
        <dbReference type="EMBL" id="SET35995.1"/>
    </source>
</evidence>
<proteinExistence type="predicted"/>
<name>A0A1I0DTQ1_9BACI</name>
<feature type="coiled-coil region" evidence="1">
    <location>
        <begin position="270"/>
        <end position="304"/>
    </location>
</feature>
<dbReference type="STRING" id="930131.SAMN05216389_109162"/>
<evidence type="ECO:0000256" key="1">
    <source>
        <dbReference type="SAM" id="Coils"/>
    </source>
</evidence>
<sequence length="312" mass="35778">MFQELNEQIVKVKGDIRRKQKLESQLTDYKNELHEIEATISQLSNQLNKEQKDVKKLEGVSITNLISTIIGTKYEKLDQEEQEVAAVQLKLEEARKTEQEIVESIEEIDKKLQLLRYSNTAYNQLLKKKEEMIKDNHSSYSEHLYQLDEREADTKAYVTELNEAIVAGNHVENALDQAIDSLQSAKGWGTWDMVGGGMLSSAMKLSHIDDATSHIHIAQTKMRRFQKELVDVNETASMDVDMSGLLKFADFFFDGFIVDWVVQGRIQDSLAQTQEQLSNVKGIITKLNEQMKKENHTLSRIKMERDKLIASV</sequence>
<gene>
    <name evidence="2" type="ORF">SAMN05216389_109162</name>
</gene>
<dbReference type="Proteomes" id="UP000198618">
    <property type="component" value="Unassembled WGS sequence"/>
</dbReference>
<keyword evidence="3" id="KW-1185">Reference proteome</keyword>
<dbReference type="EMBL" id="FOHE01000009">
    <property type="protein sequence ID" value="SET35995.1"/>
    <property type="molecule type" value="Genomic_DNA"/>
</dbReference>